<reference evidence="1 2" key="1">
    <citation type="submission" date="2017-08" db="EMBL/GenBank/DDBJ databases">
        <title>Comparative genomics of bacteria isolated from necrotic lesions of AOD affected trees.</title>
        <authorList>
            <person name="Doonan J."/>
            <person name="Denman S."/>
            <person name="Mcdonald J.E."/>
        </authorList>
    </citation>
    <scope>NUCLEOTIDE SEQUENCE [LARGE SCALE GENOMIC DNA]</scope>
    <source>
        <strain evidence="1 2">CIP 105588</strain>
    </source>
</reference>
<keyword evidence="2" id="KW-1185">Reference proteome</keyword>
<proteinExistence type="predicted"/>
<dbReference type="Proteomes" id="UP000284853">
    <property type="component" value="Unassembled WGS sequence"/>
</dbReference>
<sequence length="62" mass="7265">MNEFKPQIQHLKKIFLPITGHLFGPDFIRDTIFIKSNSSQIETIKKILYNIEHSAFFLTVTD</sequence>
<comment type="caution">
    <text evidence="1">The sequence shown here is derived from an EMBL/GenBank/DDBJ whole genome shotgun (WGS) entry which is preliminary data.</text>
</comment>
<protein>
    <submittedName>
        <fullName evidence="1">Uncharacterized protein</fullName>
    </submittedName>
</protein>
<organism evidence="1 2">
    <name type="scientific">Rahnella variigena</name>
    <dbReference type="NCBI Taxonomy" id="574964"/>
    <lineage>
        <taxon>Bacteria</taxon>
        <taxon>Pseudomonadati</taxon>
        <taxon>Pseudomonadota</taxon>
        <taxon>Gammaproteobacteria</taxon>
        <taxon>Enterobacterales</taxon>
        <taxon>Yersiniaceae</taxon>
        <taxon>Rahnella</taxon>
    </lineage>
</organism>
<gene>
    <name evidence="1" type="ORF">CKQ54_19150</name>
</gene>
<evidence type="ECO:0000313" key="1">
    <source>
        <dbReference type="EMBL" id="RKF70362.1"/>
    </source>
</evidence>
<evidence type="ECO:0000313" key="2">
    <source>
        <dbReference type="Proteomes" id="UP000284853"/>
    </source>
</evidence>
<name>A0ABX9Q269_9GAMM</name>
<accession>A0ABX9Q269</accession>
<dbReference type="EMBL" id="NSDJ01000001">
    <property type="protein sequence ID" value="RKF70362.1"/>
    <property type="molecule type" value="Genomic_DNA"/>
</dbReference>